<evidence type="ECO:0000313" key="1">
    <source>
        <dbReference type="EMBL" id="KAG8642596.1"/>
    </source>
</evidence>
<organism evidence="1 2">
    <name type="scientific">Manihot esculenta</name>
    <name type="common">Cassava</name>
    <name type="synonym">Jatropha manihot</name>
    <dbReference type="NCBI Taxonomy" id="3983"/>
    <lineage>
        <taxon>Eukaryota</taxon>
        <taxon>Viridiplantae</taxon>
        <taxon>Streptophyta</taxon>
        <taxon>Embryophyta</taxon>
        <taxon>Tracheophyta</taxon>
        <taxon>Spermatophyta</taxon>
        <taxon>Magnoliopsida</taxon>
        <taxon>eudicotyledons</taxon>
        <taxon>Gunneridae</taxon>
        <taxon>Pentapetalae</taxon>
        <taxon>rosids</taxon>
        <taxon>fabids</taxon>
        <taxon>Malpighiales</taxon>
        <taxon>Euphorbiaceae</taxon>
        <taxon>Crotonoideae</taxon>
        <taxon>Manihoteae</taxon>
        <taxon>Manihot</taxon>
    </lineage>
</organism>
<proteinExistence type="predicted"/>
<accession>A0ACB7GV89</accession>
<gene>
    <name evidence="1" type="ORF">MANES_12G100100v8</name>
</gene>
<name>A0ACB7GV89_MANES</name>
<keyword evidence="2" id="KW-1185">Reference proteome</keyword>
<dbReference type="Proteomes" id="UP000091857">
    <property type="component" value="Chromosome 12"/>
</dbReference>
<sequence>MAKIRAFSRSVVFLLAFIACLQILFTEARPIKSMNKQGRDNNINVHQSKNTNDSQQIPRTAFADSEASMDDFRPTSPGFSPGVGHPKDITNSNVELSVEEFKDDHRPTKLSAACPNPEVGHATKLHQSKSGKSSKSSQPKPSSHFSQSESGNDEISSTGVPAVNDFRPTPPGHSPGLGHHFSQDGSDGEIDPTPLGTGSGNNDTPTPGHSPGVGRPIINKSNLGEKKGSQPRSWNHIPDNAQHQTVPLNSNALHASAAASEDDFRPTSPGFSPGVGHPKTLITSSNIEKPVIGFKDDYRPTQPGHSPGVGHAHEKNDAEPNP</sequence>
<evidence type="ECO:0000313" key="2">
    <source>
        <dbReference type="Proteomes" id="UP000091857"/>
    </source>
</evidence>
<protein>
    <submittedName>
        <fullName evidence="1">Uncharacterized protein</fullName>
    </submittedName>
</protein>
<reference evidence="2" key="1">
    <citation type="journal article" date="2016" name="Nat. Biotechnol.">
        <title>Sequencing wild and cultivated cassava and related species reveals extensive interspecific hybridization and genetic diversity.</title>
        <authorList>
            <person name="Bredeson J.V."/>
            <person name="Lyons J.B."/>
            <person name="Prochnik S.E."/>
            <person name="Wu G.A."/>
            <person name="Ha C.M."/>
            <person name="Edsinger-Gonzales E."/>
            <person name="Grimwood J."/>
            <person name="Schmutz J."/>
            <person name="Rabbi I.Y."/>
            <person name="Egesi C."/>
            <person name="Nauluvula P."/>
            <person name="Lebot V."/>
            <person name="Ndunguru J."/>
            <person name="Mkamilo G."/>
            <person name="Bart R.S."/>
            <person name="Setter T.L."/>
            <person name="Gleadow R.M."/>
            <person name="Kulakow P."/>
            <person name="Ferguson M.E."/>
            <person name="Rounsley S."/>
            <person name="Rokhsar D.S."/>
        </authorList>
    </citation>
    <scope>NUCLEOTIDE SEQUENCE [LARGE SCALE GENOMIC DNA]</scope>
    <source>
        <strain evidence="2">cv. AM560-2</strain>
    </source>
</reference>
<comment type="caution">
    <text evidence="1">The sequence shown here is derived from an EMBL/GenBank/DDBJ whole genome shotgun (WGS) entry which is preliminary data.</text>
</comment>
<dbReference type="EMBL" id="CM004398">
    <property type="protein sequence ID" value="KAG8642596.1"/>
    <property type="molecule type" value="Genomic_DNA"/>
</dbReference>